<comment type="caution">
    <text evidence="5">The sequence shown here is derived from an EMBL/GenBank/DDBJ whole genome shotgun (WGS) entry which is preliminary data.</text>
</comment>
<keyword evidence="6" id="KW-1185">Reference proteome</keyword>
<dbReference type="PROSITE" id="PS00122">
    <property type="entry name" value="CARBOXYLESTERASE_B_1"/>
    <property type="match status" value="1"/>
</dbReference>
<sequence length="433" mass="45074">MLNVWRPAANSGGNEAQKLPILVWIHGGGYTNGGSSPAVYDGSQFAKHGLVFVSLNYRLGRFGFFGHPALTASQSGEPLGNYGYMDQIAALQWVQRNIAAFGGDPQNVTVFGESAGGESVHSLITSPLAKGLFSKAIIDSGSGRVNQTYGRYLTATGPGGVASAEQLGTAFAQRMGISGNDANALSQLRALTADQVVDGLNLGTASSANTTWSSGPMIDGKLVTDEPGRLYASGRFSSVSLLVGTNDADLAIPVPAKSKDDAYATFGSGNLAAARSAFDPSGTASVPDVVSEIARVELMHEPARFVARSVTAHGSAAYVYRFSYVAQSLKGKVSGAVHAAEIPYVFDTLTAAYGSQVTDQDKRVAQLANAYWADFAKAGNPNASGRLVWQVNDASSNALLEFMPAGTAVTEQPDPLKGQLDLVEPVNDAALGI</sequence>
<evidence type="ECO:0000313" key="6">
    <source>
        <dbReference type="Proteomes" id="UP000054717"/>
    </source>
</evidence>
<dbReference type="Proteomes" id="UP000054717">
    <property type="component" value="Unassembled WGS sequence"/>
</dbReference>
<evidence type="ECO:0000256" key="1">
    <source>
        <dbReference type="ARBA" id="ARBA00005964"/>
    </source>
</evidence>
<dbReference type="InterPro" id="IPR029058">
    <property type="entry name" value="AB_hydrolase_fold"/>
</dbReference>
<organism evidence="5 6">
    <name type="scientific">Caballeronia telluris</name>
    <dbReference type="NCBI Taxonomy" id="326475"/>
    <lineage>
        <taxon>Bacteria</taxon>
        <taxon>Pseudomonadati</taxon>
        <taxon>Pseudomonadota</taxon>
        <taxon>Betaproteobacteria</taxon>
        <taxon>Burkholderiales</taxon>
        <taxon>Burkholderiaceae</taxon>
        <taxon>Caballeronia</taxon>
    </lineage>
</organism>
<dbReference type="STRING" id="326475.AWB66_05767"/>
<gene>
    <name evidence="5" type="ORF">AWB66_05767</name>
</gene>
<name>A0A158KAN3_9BURK</name>
<dbReference type="InterPro" id="IPR019826">
    <property type="entry name" value="Carboxylesterase_B_AS"/>
</dbReference>
<dbReference type="SUPFAM" id="SSF53474">
    <property type="entry name" value="alpha/beta-Hydrolases"/>
    <property type="match status" value="1"/>
</dbReference>
<evidence type="ECO:0000256" key="2">
    <source>
        <dbReference type="ARBA" id="ARBA00022801"/>
    </source>
</evidence>
<dbReference type="AlphaFoldDB" id="A0A158KAN3"/>
<evidence type="ECO:0000256" key="3">
    <source>
        <dbReference type="RuleBase" id="RU361235"/>
    </source>
</evidence>
<dbReference type="Pfam" id="PF00135">
    <property type="entry name" value="COesterase"/>
    <property type="match status" value="1"/>
</dbReference>
<proteinExistence type="inferred from homology"/>
<evidence type="ECO:0000313" key="5">
    <source>
        <dbReference type="EMBL" id="SAL78085.1"/>
    </source>
</evidence>
<accession>A0A158KAN3</accession>
<reference evidence="5" key="1">
    <citation type="submission" date="2016-01" db="EMBL/GenBank/DDBJ databases">
        <authorList>
            <person name="Peeters Charlotte."/>
        </authorList>
    </citation>
    <scope>NUCLEOTIDE SEQUENCE</scope>
    <source>
        <strain evidence="5">LMG 22936</strain>
    </source>
</reference>
<dbReference type="EC" id="3.1.1.-" evidence="3"/>
<dbReference type="EMBL" id="FCNZ02000039">
    <property type="protein sequence ID" value="SAL78085.1"/>
    <property type="molecule type" value="Genomic_DNA"/>
</dbReference>
<dbReference type="GO" id="GO:0016787">
    <property type="term" value="F:hydrolase activity"/>
    <property type="evidence" value="ECO:0007669"/>
    <property type="project" value="UniProtKB-KW"/>
</dbReference>
<protein>
    <recommendedName>
        <fullName evidence="3">Carboxylic ester hydrolase</fullName>
        <ecNumber evidence="3">3.1.1.-</ecNumber>
    </recommendedName>
</protein>
<dbReference type="Gene3D" id="3.40.50.1820">
    <property type="entry name" value="alpha/beta hydrolase"/>
    <property type="match status" value="1"/>
</dbReference>
<feature type="domain" description="Carboxylesterase type B" evidence="4">
    <location>
        <begin position="2"/>
        <end position="406"/>
    </location>
</feature>
<dbReference type="InterPro" id="IPR050309">
    <property type="entry name" value="Type-B_Carboxylest/Lipase"/>
</dbReference>
<comment type="similarity">
    <text evidence="1 3">Belongs to the type-B carboxylesterase/lipase family.</text>
</comment>
<evidence type="ECO:0000259" key="4">
    <source>
        <dbReference type="Pfam" id="PF00135"/>
    </source>
</evidence>
<keyword evidence="2 3" id="KW-0378">Hydrolase</keyword>
<dbReference type="InterPro" id="IPR002018">
    <property type="entry name" value="CarbesteraseB"/>
</dbReference>
<dbReference type="PANTHER" id="PTHR11559">
    <property type="entry name" value="CARBOXYLESTERASE"/>
    <property type="match status" value="1"/>
</dbReference>